<gene>
    <name evidence="3" type="ORF">PFISCL1PPCAC_8014</name>
</gene>
<feature type="region of interest" description="Disordered" evidence="2">
    <location>
        <begin position="535"/>
        <end position="641"/>
    </location>
</feature>
<dbReference type="EMBL" id="BTSY01000002">
    <property type="protein sequence ID" value="GMT16717.1"/>
    <property type="molecule type" value="Genomic_DNA"/>
</dbReference>
<proteinExistence type="predicted"/>
<feature type="non-terminal residue" evidence="3">
    <location>
        <position position="1"/>
    </location>
</feature>
<organism evidence="3 4">
    <name type="scientific">Pristionchus fissidentatus</name>
    <dbReference type="NCBI Taxonomy" id="1538716"/>
    <lineage>
        <taxon>Eukaryota</taxon>
        <taxon>Metazoa</taxon>
        <taxon>Ecdysozoa</taxon>
        <taxon>Nematoda</taxon>
        <taxon>Chromadorea</taxon>
        <taxon>Rhabditida</taxon>
        <taxon>Rhabditina</taxon>
        <taxon>Diplogasteromorpha</taxon>
        <taxon>Diplogasteroidea</taxon>
        <taxon>Neodiplogasteridae</taxon>
        <taxon>Pristionchus</taxon>
    </lineage>
</organism>
<feature type="coiled-coil region" evidence="1">
    <location>
        <begin position="275"/>
        <end position="302"/>
    </location>
</feature>
<evidence type="ECO:0000313" key="4">
    <source>
        <dbReference type="Proteomes" id="UP001432322"/>
    </source>
</evidence>
<evidence type="ECO:0000256" key="1">
    <source>
        <dbReference type="SAM" id="Coils"/>
    </source>
</evidence>
<feature type="compositionally biased region" description="Basic and acidic residues" evidence="2">
    <location>
        <begin position="593"/>
        <end position="613"/>
    </location>
</feature>
<feature type="coiled-coil region" evidence="1">
    <location>
        <begin position="137"/>
        <end position="244"/>
    </location>
</feature>
<name>A0AAV5VAN8_9BILA</name>
<dbReference type="AlphaFoldDB" id="A0AAV5VAN8"/>
<evidence type="ECO:0000313" key="3">
    <source>
        <dbReference type="EMBL" id="GMT16717.1"/>
    </source>
</evidence>
<comment type="caution">
    <text evidence="3">The sequence shown here is derived from an EMBL/GenBank/DDBJ whole genome shotgun (WGS) entry which is preliminary data.</text>
</comment>
<keyword evidence="4" id="KW-1185">Reference proteome</keyword>
<feature type="coiled-coil region" evidence="1">
    <location>
        <begin position="29"/>
        <end position="79"/>
    </location>
</feature>
<dbReference type="Proteomes" id="UP001432322">
    <property type="component" value="Unassembled WGS sequence"/>
</dbReference>
<protein>
    <submittedName>
        <fullName evidence="3">Uncharacterized protein</fullName>
    </submittedName>
</protein>
<feature type="compositionally biased region" description="Basic and acidic residues" evidence="2">
    <location>
        <begin position="535"/>
        <end position="575"/>
    </location>
</feature>
<sequence>EDLMRLHHRKQIIGGVAHSRRETTLQRGLAEIIRESEQKERRKEGREKEGETMEMRLLAEQLSRRLETKYERTHEMEKERERNETERRLRQIGESYEREIRAKQSHFDRERSQLLERLSEKEKKMTREVDLKMADRESRLELERRRLENRLDELMAGKEELDRARKELMSTVESEMERLRLEKESLAERERRLQRDEKRSEVVEGIEEERQRSSGRMAFLEATVSQLRERLHKSDEERREAQAVGANYEATKAELSVAKHNYLRQLEESRRLGERLREREDYEELRVDNERMKIELRAASRKTRSDEERERVKEETMERLEMEAVRNKEKEMKMVMAMMSDKIRSLTRERDYLRKECRELRKERVEDRKREKNIIEKKFAKERKTKRFSLSDGDEDEDASVITSLSSFEEDIRHIKKRISKIDSLSHGLEETLHAVCILPTPERIVREQRALRRRSSSYELEDGAHLASPDYRIQRDPIVSRKPSERRASTEREMMMTTVSPPRPVMVDRFAPMETMGSETTAVEAVKKEAIGEIGEERRESLRDTRRENARFGDEEEEKKRGSEREEKSGKVMDMEGIDPVMAHYMKLVMNSREKEKEQDKAAATRPQRVEKEQEEEVVEEDFKFDTVETGGGDDEGFEW</sequence>
<evidence type="ECO:0000256" key="2">
    <source>
        <dbReference type="SAM" id="MobiDB-lite"/>
    </source>
</evidence>
<keyword evidence="1" id="KW-0175">Coiled coil</keyword>
<reference evidence="3" key="1">
    <citation type="submission" date="2023-10" db="EMBL/GenBank/DDBJ databases">
        <title>Genome assembly of Pristionchus species.</title>
        <authorList>
            <person name="Yoshida K."/>
            <person name="Sommer R.J."/>
        </authorList>
    </citation>
    <scope>NUCLEOTIDE SEQUENCE</scope>
    <source>
        <strain evidence="3">RS5133</strain>
    </source>
</reference>
<feature type="coiled-coil region" evidence="1">
    <location>
        <begin position="336"/>
        <end position="363"/>
    </location>
</feature>
<accession>A0AAV5VAN8</accession>